<name>A0A4V1IV36_9FUNG</name>
<feature type="compositionally biased region" description="Low complexity" evidence="1">
    <location>
        <begin position="859"/>
        <end position="871"/>
    </location>
</feature>
<feature type="compositionally biased region" description="Low complexity" evidence="1">
    <location>
        <begin position="893"/>
        <end position="916"/>
    </location>
</feature>
<feature type="compositionally biased region" description="Basic and acidic residues" evidence="1">
    <location>
        <begin position="391"/>
        <end position="405"/>
    </location>
</feature>
<organism evidence="2 3">
    <name type="scientific">Caulochytrium protostelioides</name>
    <dbReference type="NCBI Taxonomy" id="1555241"/>
    <lineage>
        <taxon>Eukaryota</taxon>
        <taxon>Fungi</taxon>
        <taxon>Fungi incertae sedis</taxon>
        <taxon>Chytridiomycota</taxon>
        <taxon>Chytridiomycota incertae sedis</taxon>
        <taxon>Chytridiomycetes</taxon>
        <taxon>Caulochytriales</taxon>
        <taxon>Caulochytriaceae</taxon>
        <taxon>Caulochytrium</taxon>
    </lineage>
</organism>
<reference evidence="3" key="1">
    <citation type="journal article" date="2018" name="Nat. Microbiol.">
        <title>Leveraging single-cell genomics to expand the fungal tree of life.</title>
        <authorList>
            <person name="Ahrendt S.R."/>
            <person name="Quandt C.A."/>
            <person name="Ciobanu D."/>
            <person name="Clum A."/>
            <person name="Salamov A."/>
            <person name="Andreopoulos B."/>
            <person name="Cheng J.F."/>
            <person name="Woyke T."/>
            <person name="Pelin A."/>
            <person name="Henrissat B."/>
            <person name="Reynolds N.K."/>
            <person name="Benny G.L."/>
            <person name="Smith M.E."/>
            <person name="James T.Y."/>
            <person name="Grigoriev I.V."/>
        </authorList>
    </citation>
    <scope>NUCLEOTIDE SEQUENCE [LARGE SCALE GENOMIC DNA]</scope>
    <source>
        <strain evidence="3">ATCC 52028</strain>
    </source>
</reference>
<evidence type="ECO:0000313" key="2">
    <source>
        <dbReference type="EMBL" id="RKP02689.1"/>
    </source>
</evidence>
<feature type="compositionally biased region" description="Low complexity" evidence="1">
    <location>
        <begin position="720"/>
        <end position="739"/>
    </location>
</feature>
<feature type="compositionally biased region" description="Low complexity" evidence="1">
    <location>
        <begin position="621"/>
        <end position="634"/>
    </location>
</feature>
<evidence type="ECO:0000256" key="1">
    <source>
        <dbReference type="SAM" id="MobiDB-lite"/>
    </source>
</evidence>
<feature type="region of interest" description="Disordered" evidence="1">
    <location>
        <begin position="955"/>
        <end position="1005"/>
    </location>
</feature>
<feature type="compositionally biased region" description="Low complexity" evidence="1">
    <location>
        <begin position="751"/>
        <end position="767"/>
    </location>
</feature>
<proteinExistence type="predicted"/>
<feature type="region of interest" description="Disordered" evidence="1">
    <location>
        <begin position="117"/>
        <end position="154"/>
    </location>
</feature>
<feature type="compositionally biased region" description="Polar residues" evidence="1">
    <location>
        <begin position="371"/>
        <end position="381"/>
    </location>
</feature>
<gene>
    <name evidence="2" type="ORF">CXG81DRAFT_17659</name>
</gene>
<evidence type="ECO:0000313" key="3">
    <source>
        <dbReference type="Proteomes" id="UP000274922"/>
    </source>
</evidence>
<feature type="compositionally biased region" description="Basic and acidic residues" evidence="1">
    <location>
        <begin position="654"/>
        <end position="665"/>
    </location>
</feature>
<feature type="compositionally biased region" description="Low complexity" evidence="1">
    <location>
        <begin position="588"/>
        <end position="608"/>
    </location>
</feature>
<dbReference type="EMBL" id="ML014137">
    <property type="protein sequence ID" value="RKP02689.1"/>
    <property type="molecule type" value="Genomic_DNA"/>
</dbReference>
<feature type="compositionally biased region" description="Polar residues" evidence="1">
    <location>
        <begin position="406"/>
        <end position="425"/>
    </location>
</feature>
<feature type="region of interest" description="Disordered" evidence="1">
    <location>
        <begin position="588"/>
        <end position="938"/>
    </location>
</feature>
<keyword evidence="3" id="KW-1185">Reference proteome</keyword>
<sequence length="1063" mass="107662">MSHVASVKDAVMASDATAFLAWWQEWTEVTGQTPLLAGAALDGGSPDLPDLPVDGADEAVAMGPENPFPPPAARPALLALAAPEAGPDLKTMATHQKWFYAVESYKQLQRLTAASPALSPASHLLRRRPTASFGSHVRSRSRSRSHTKHQSAFAAAALPHAESAETLHAGLPGAAHRGPGLALGMALGLAPNAGLDHVAPAFLTPAELDRDDLSAADPGSALLQTASPAFWASRPAAEHAHAASDSLTQAEVDYHLAMSYAHDAAAQTRAAGLVFEPVASPDAVLATVVRYAARAMTLETTAAALQARLDAAEARLRARDMYLGETIKTMSRDSQSQAHARFLLEAANEALTVRIRELDDHVDGLRATVAQLTQQRSQRPSQAGDDAASDAPKHSADLDRRDGSRTSDTGTRHSIGTDRSSSSLGVTERLLRDMGWQEAVAHGWPAHAFHGPDGGDGRRDMSIQTDVGTTLSAFTNTSLTTGVTAVNAPPDPATSPVDSEITLTLRPGGDPTVVGRLTLQLADAANLAHAQKAQFDALAAELAAVRQRESALLAHLQQAGVALPPSVSAAAAASPVAMPAAAQAAEQADKAAAGDGAAASAPSAAVPPRRARPPRGHAEPDPSAAAPAPALTPLMTPPATPGLLAGHGATRPRSPSDDGAARPHDALLVSPTLSPAAPDPRHARGLHASKPLLPEAFSPTAAAATPALSERPQPPDAELASPAAAAAAAAAPAAASSSPLTPSHGGHPFVAAAAGPPLSGASSGTPSPASPPPLPSPTGAAAAPMAHPAPAALRSEAATPPGRMSRRSLAAWFSSASPHPARLAAAQASATMTGGGSPGTPSPRSEAMPVDPPSPSPSTAPSMAPSTASTADTKGRAAYFSTKRRVFGGRLSGGRFSSGSTSSRGSTSGSGTDSGSPTASIAMPRGSFGPEPAGRKEADASAAFISAFAEGGTDTASLKSTMSRSSRFSRLSRASGFGLGGRSSDRRSSSGSDSTRRPSGGNARFSRTALATAMPHVYPACDVGAVGSAVGLAPAPANSFAVPRSPDRASFTLRTVPLPDPRT</sequence>
<feature type="compositionally biased region" description="Basic residues" evidence="1">
    <location>
        <begin position="137"/>
        <end position="149"/>
    </location>
</feature>
<feature type="compositionally biased region" description="Low complexity" evidence="1">
    <location>
        <begin position="989"/>
        <end position="1001"/>
    </location>
</feature>
<accession>A0A4V1IV36</accession>
<feature type="region of interest" description="Disordered" evidence="1">
    <location>
        <begin position="371"/>
        <end position="426"/>
    </location>
</feature>
<dbReference type="Proteomes" id="UP000274922">
    <property type="component" value="Unassembled WGS sequence"/>
</dbReference>
<protein>
    <submittedName>
        <fullName evidence="2">Uncharacterized protein</fullName>
    </submittedName>
</protein>
<feature type="compositionally biased region" description="Low complexity" evidence="1">
    <location>
        <begin position="955"/>
        <end position="976"/>
    </location>
</feature>
<dbReference type="AlphaFoldDB" id="A0A4V1IV36"/>
<feature type="compositionally biased region" description="Low complexity" evidence="1">
    <location>
        <begin position="777"/>
        <end position="792"/>
    </location>
</feature>